<dbReference type="HOGENOM" id="CLU_1602845_0_0_1"/>
<sequence>MRLQEAFLKMPLAPPNGNLWAIACRMAYTSPCFITSESSSHRSYQAILALGLASKPIANAQMHLGYPNTSPQRVRNPHIHRTPSNFDKFLPAAVGHARYKASLSTTASSTSLSSAGYRLAGCTSVVDGVMRTDQGSGLRGCASHSAASSSACQLLSNLLMLDIGGV</sequence>
<dbReference type="Proteomes" id="UP000027222">
    <property type="component" value="Unassembled WGS sequence"/>
</dbReference>
<accession>A0A067SG93</accession>
<organism evidence="1 2">
    <name type="scientific">Galerina marginata (strain CBS 339.88)</name>
    <dbReference type="NCBI Taxonomy" id="685588"/>
    <lineage>
        <taxon>Eukaryota</taxon>
        <taxon>Fungi</taxon>
        <taxon>Dikarya</taxon>
        <taxon>Basidiomycota</taxon>
        <taxon>Agaricomycotina</taxon>
        <taxon>Agaricomycetes</taxon>
        <taxon>Agaricomycetidae</taxon>
        <taxon>Agaricales</taxon>
        <taxon>Agaricineae</taxon>
        <taxon>Strophariaceae</taxon>
        <taxon>Galerina</taxon>
    </lineage>
</organism>
<reference evidence="2" key="1">
    <citation type="journal article" date="2014" name="Proc. Natl. Acad. Sci. U.S.A.">
        <title>Extensive sampling of basidiomycete genomes demonstrates inadequacy of the white-rot/brown-rot paradigm for wood decay fungi.</title>
        <authorList>
            <person name="Riley R."/>
            <person name="Salamov A.A."/>
            <person name="Brown D.W."/>
            <person name="Nagy L.G."/>
            <person name="Floudas D."/>
            <person name="Held B.W."/>
            <person name="Levasseur A."/>
            <person name="Lombard V."/>
            <person name="Morin E."/>
            <person name="Otillar R."/>
            <person name="Lindquist E.A."/>
            <person name="Sun H."/>
            <person name="LaButti K.M."/>
            <person name="Schmutz J."/>
            <person name="Jabbour D."/>
            <person name="Luo H."/>
            <person name="Baker S.E."/>
            <person name="Pisabarro A.G."/>
            <person name="Walton J.D."/>
            <person name="Blanchette R.A."/>
            <person name="Henrissat B."/>
            <person name="Martin F."/>
            <person name="Cullen D."/>
            <person name="Hibbett D.S."/>
            <person name="Grigoriev I.V."/>
        </authorList>
    </citation>
    <scope>NUCLEOTIDE SEQUENCE [LARGE SCALE GENOMIC DNA]</scope>
    <source>
        <strain evidence="2">CBS 339.88</strain>
    </source>
</reference>
<gene>
    <name evidence="1" type="ORF">GALMADRAFT_147640</name>
</gene>
<proteinExistence type="predicted"/>
<name>A0A067SG93_GALM3</name>
<dbReference type="PROSITE" id="PS51257">
    <property type="entry name" value="PROKAR_LIPOPROTEIN"/>
    <property type="match status" value="1"/>
</dbReference>
<dbReference type="AlphaFoldDB" id="A0A067SG93"/>
<protein>
    <submittedName>
        <fullName evidence="1">Uncharacterized protein</fullName>
    </submittedName>
</protein>
<evidence type="ECO:0000313" key="2">
    <source>
        <dbReference type="Proteomes" id="UP000027222"/>
    </source>
</evidence>
<evidence type="ECO:0000313" key="1">
    <source>
        <dbReference type="EMBL" id="KDR66774.1"/>
    </source>
</evidence>
<dbReference type="EMBL" id="KL142420">
    <property type="protein sequence ID" value="KDR66774.1"/>
    <property type="molecule type" value="Genomic_DNA"/>
</dbReference>
<keyword evidence="2" id="KW-1185">Reference proteome</keyword>